<dbReference type="InterPro" id="IPR024788">
    <property type="entry name" value="Malectin-like_Carb-bd_dom"/>
</dbReference>
<dbReference type="Gene3D" id="2.60.120.430">
    <property type="entry name" value="Galactose-binding lectin"/>
    <property type="match status" value="1"/>
</dbReference>
<dbReference type="PANTHER" id="PTHR45631">
    <property type="entry name" value="OS07G0107800 PROTEIN-RELATED"/>
    <property type="match status" value="1"/>
</dbReference>
<keyword evidence="2" id="KW-0812">Transmembrane</keyword>
<evidence type="ECO:0000313" key="8">
    <source>
        <dbReference type="Proteomes" id="UP001189624"/>
    </source>
</evidence>
<dbReference type="EMBL" id="OY731400">
    <property type="protein sequence ID" value="CAJ1939449.1"/>
    <property type="molecule type" value="Genomic_DNA"/>
</dbReference>
<evidence type="ECO:0000259" key="6">
    <source>
        <dbReference type="Pfam" id="PF12819"/>
    </source>
</evidence>
<dbReference type="Pfam" id="PF12819">
    <property type="entry name" value="Malectin_like"/>
    <property type="match status" value="1"/>
</dbReference>
<evidence type="ECO:0000256" key="4">
    <source>
        <dbReference type="ARBA" id="ARBA00022989"/>
    </source>
</evidence>
<keyword evidence="3" id="KW-0732">Signal</keyword>
<evidence type="ECO:0000313" key="7">
    <source>
        <dbReference type="EMBL" id="CAJ1939449.1"/>
    </source>
</evidence>
<dbReference type="AlphaFoldDB" id="A0AA86SFR7"/>
<evidence type="ECO:0000256" key="5">
    <source>
        <dbReference type="ARBA" id="ARBA00023136"/>
    </source>
</evidence>
<protein>
    <recommendedName>
        <fullName evidence="6">Malectin-like domain-containing protein</fullName>
    </recommendedName>
</protein>
<dbReference type="Proteomes" id="UP001189624">
    <property type="component" value="Chromosome 3"/>
</dbReference>
<keyword evidence="4" id="KW-1133">Transmembrane helix</keyword>
<keyword evidence="5" id="KW-0472">Membrane</keyword>
<dbReference type="PANTHER" id="PTHR45631:SF45">
    <property type="entry name" value="LEUCINE-RICH REPEAT (LRR) FAMILY PROTEIN"/>
    <property type="match status" value="1"/>
</dbReference>
<sequence>MRSILHVLLSSGMGQIGDPKKLIGGAVDYDNMSPSVFLLWLVTVPFLAYSSHASVPLLGYYIDCGGSKEVTVDNLKYVPDGSYIKVGNITPINKPGLLPILSTLRYFPDASARKYCYSLPVLKGSKYLVKTVYYYGGFDGGKQPPVFDQIIEGTRWSVVNTTEDYAKGLSSYFDITVVPSGKTLSVCLARNEHTGNSSPFISALEVRNLDASLYNPTDFSKYALVTVARSAFGAEDIIG</sequence>
<dbReference type="GO" id="GO:0016020">
    <property type="term" value="C:membrane"/>
    <property type="evidence" value="ECO:0007669"/>
    <property type="project" value="UniProtKB-SubCell"/>
</dbReference>
<accession>A0AA86SFR7</accession>
<dbReference type="Gramene" id="rna-AYBTSS11_LOCUS9137">
    <property type="protein sequence ID" value="CAJ1939449.1"/>
    <property type="gene ID" value="gene-AYBTSS11_LOCUS9137"/>
</dbReference>
<keyword evidence="8" id="KW-1185">Reference proteome</keyword>
<reference evidence="7" key="1">
    <citation type="submission" date="2023-10" db="EMBL/GenBank/DDBJ databases">
        <authorList>
            <person name="Domelevo Entfellner J.-B."/>
        </authorList>
    </citation>
    <scope>NUCLEOTIDE SEQUENCE</scope>
</reference>
<name>A0AA86SFR7_9FABA</name>
<feature type="domain" description="Malectin-like" evidence="6">
    <location>
        <begin position="62"/>
        <end position="235"/>
    </location>
</feature>
<evidence type="ECO:0000256" key="3">
    <source>
        <dbReference type="ARBA" id="ARBA00022729"/>
    </source>
</evidence>
<evidence type="ECO:0000256" key="2">
    <source>
        <dbReference type="ARBA" id="ARBA00022692"/>
    </source>
</evidence>
<gene>
    <name evidence="7" type="ORF">AYBTSS11_LOCUS9137</name>
</gene>
<comment type="subcellular location">
    <subcellularLocation>
        <location evidence="1">Membrane</location>
        <topology evidence="1">Single-pass membrane protein</topology>
    </subcellularLocation>
</comment>
<proteinExistence type="predicted"/>
<evidence type="ECO:0000256" key="1">
    <source>
        <dbReference type="ARBA" id="ARBA00004167"/>
    </source>
</evidence>
<organism evidence="7 8">
    <name type="scientific">Sphenostylis stenocarpa</name>
    <dbReference type="NCBI Taxonomy" id="92480"/>
    <lineage>
        <taxon>Eukaryota</taxon>
        <taxon>Viridiplantae</taxon>
        <taxon>Streptophyta</taxon>
        <taxon>Embryophyta</taxon>
        <taxon>Tracheophyta</taxon>
        <taxon>Spermatophyta</taxon>
        <taxon>Magnoliopsida</taxon>
        <taxon>eudicotyledons</taxon>
        <taxon>Gunneridae</taxon>
        <taxon>Pentapetalae</taxon>
        <taxon>rosids</taxon>
        <taxon>fabids</taxon>
        <taxon>Fabales</taxon>
        <taxon>Fabaceae</taxon>
        <taxon>Papilionoideae</taxon>
        <taxon>50 kb inversion clade</taxon>
        <taxon>NPAAA clade</taxon>
        <taxon>indigoferoid/millettioid clade</taxon>
        <taxon>Phaseoleae</taxon>
        <taxon>Sphenostylis</taxon>
    </lineage>
</organism>